<dbReference type="EMBL" id="BAABFX010000029">
    <property type="protein sequence ID" value="GAA4398079.1"/>
    <property type="molecule type" value="Genomic_DNA"/>
</dbReference>
<evidence type="ECO:0000313" key="1">
    <source>
        <dbReference type="EMBL" id="GAA4398079.1"/>
    </source>
</evidence>
<reference evidence="2" key="1">
    <citation type="journal article" date="2019" name="Int. J. Syst. Evol. Microbiol.">
        <title>The Global Catalogue of Microorganisms (GCM) 10K type strain sequencing project: providing services to taxonomists for standard genome sequencing and annotation.</title>
        <authorList>
            <consortium name="The Broad Institute Genomics Platform"/>
            <consortium name="The Broad Institute Genome Sequencing Center for Infectious Disease"/>
            <person name="Wu L."/>
            <person name="Ma J."/>
        </authorList>
    </citation>
    <scope>NUCLEOTIDE SEQUENCE [LARGE SCALE GENOMIC DNA]</scope>
    <source>
        <strain evidence="2">JCM 17738</strain>
    </source>
</reference>
<name>A0ABP8JYZ2_9MICO</name>
<proteinExistence type="predicted"/>
<accession>A0ABP8JYZ2</accession>
<protein>
    <recommendedName>
        <fullName evidence="3">DDE family transposase</fullName>
    </recommendedName>
</protein>
<dbReference type="Proteomes" id="UP001500390">
    <property type="component" value="Unassembled WGS sequence"/>
</dbReference>
<sequence>MRIAREVILAILRYGGMGRLVERCYAPSTLGSFLRTFTFGHVRQLDGVAARFLTSLAVATPVTAGVGQLAVVDIDDTVIEVHGYAKQGAGFGYTGVRGLNALVATVSIQSCAPVIVAQRLRKGSANSAR</sequence>
<evidence type="ECO:0008006" key="3">
    <source>
        <dbReference type="Google" id="ProtNLM"/>
    </source>
</evidence>
<gene>
    <name evidence="1" type="ORF">GCM10023153_22640</name>
</gene>
<comment type="caution">
    <text evidence="1">The sequence shown here is derived from an EMBL/GenBank/DDBJ whole genome shotgun (WGS) entry which is preliminary data.</text>
</comment>
<evidence type="ECO:0000313" key="2">
    <source>
        <dbReference type="Proteomes" id="UP001500390"/>
    </source>
</evidence>
<keyword evidence="2" id="KW-1185">Reference proteome</keyword>
<organism evidence="1 2">
    <name type="scientific">Ornithinibacter aureus</name>
    <dbReference type="NCBI Taxonomy" id="622664"/>
    <lineage>
        <taxon>Bacteria</taxon>
        <taxon>Bacillati</taxon>
        <taxon>Actinomycetota</taxon>
        <taxon>Actinomycetes</taxon>
        <taxon>Micrococcales</taxon>
        <taxon>Intrasporangiaceae</taxon>
        <taxon>Ornithinibacter</taxon>
    </lineage>
</organism>